<gene>
    <name evidence="1" type="ORF">BU16DRAFT_85404</name>
</gene>
<dbReference type="EMBL" id="MU004193">
    <property type="protein sequence ID" value="KAF2492531.1"/>
    <property type="molecule type" value="Genomic_DNA"/>
</dbReference>
<evidence type="ECO:0000313" key="1">
    <source>
        <dbReference type="EMBL" id="KAF2492531.1"/>
    </source>
</evidence>
<accession>A0A6A6QJT9</accession>
<protein>
    <submittedName>
        <fullName evidence="1">Uncharacterized protein</fullName>
    </submittedName>
</protein>
<dbReference type="AlphaFoldDB" id="A0A6A6QJT9"/>
<keyword evidence="2" id="KW-1185">Reference proteome</keyword>
<evidence type="ECO:0000313" key="2">
    <source>
        <dbReference type="Proteomes" id="UP000799750"/>
    </source>
</evidence>
<reference evidence="1" key="1">
    <citation type="journal article" date="2020" name="Stud. Mycol.">
        <title>101 Dothideomycetes genomes: a test case for predicting lifestyles and emergence of pathogens.</title>
        <authorList>
            <person name="Haridas S."/>
            <person name="Albert R."/>
            <person name="Binder M."/>
            <person name="Bloem J."/>
            <person name="Labutti K."/>
            <person name="Salamov A."/>
            <person name="Andreopoulos B."/>
            <person name="Baker S."/>
            <person name="Barry K."/>
            <person name="Bills G."/>
            <person name="Bluhm B."/>
            <person name="Cannon C."/>
            <person name="Castanera R."/>
            <person name="Culley D."/>
            <person name="Daum C."/>
            <person name="Ezra D."/>
            <person name="Gonzalez J."/>
            <person name="Henrissat B."/>
            <person name="Kuo A."/>
            <person name="Liang C."/>
            <person name="Lipzen A."/>
            <person name="Lutzoni F."/>
            <person name="Magnuson J."/>
            <person name="Mondo S."/>
            <person name="Nolan M."/>
            <person name="Ohm R."/>
            <person name="Pangilinan J."/>
            <person name="Park H.-J."/>
            <person name="Ramirez L."/>
            <person name="Alfaro M."/>
            <person name="Sun H."/>
            <person name="Tritt A."/>
            <person name="Yoshinaga Y."/>
            <person name="Zwiers L.-H."/>
            <person name="Turgeon B."/>
            <person name="Goodwin S."/>
            <person name="Spatafora J."/>
            <person name="Crous P."/>
            <person name="Grigoriev I."/>
        </authorList>
    </citation>
    <scope>NUCLEOTIDE SEQUENCE</scope>
    <source>
        <strain evidence="1">CBS 269.34</strain>
    </source>
</reference>
<proteinExistence type="predicted"/>
<dbReference type="OrthoDB" id="4161727at2759"/>
<organism evidence="1 2">
    <name type="scientific">Lophium mytilinum</name>
    <dbReference type="NCBI Taxonomy" id="390894"/>
    <lineage>
        <taxon>Eukaryota</taxon>
        <taxon>Fungi</taxon>
        <taxon>Dikarya</taxon>
        <taxon>Ascomycota</taxon>
        <taxon>Pezizomycotina</taxon>
        <taxon>Dothideomycetes</taxon>
        <taxon>Pleosporomycetidae</taxon>
        <taxon>Mytilinidiales</taxon>
        <taxon>Mytilinidiaceae</taxon>
        <taxon>Lophium</taxon>
    </lineage>
</organism>
<dbReference type="Proteomes" id="UP000799750">
    <property type="component" value="Unassembled WGS sequence"/>
</dbReference>
<sequence length="50" mass="5905">MIYQILFPEDDSSDMPSPFYDGANNSTGGSDPVFRFERYCRRELPRRIRT</sequence>
<name>A0A6A6QJT9_9PEZI</name>